<gene>
    <name evidence="1" type="ORF">MMIC_P2480</name>
</gene>
<evidence type="ECO:0000313" key="1">
    <source>
        <dbReference type="EMBL" id="GAV21485.1"/>
    </source>
</evidence>
<sequence>MPLFRCVRRNGVEPQTVFSPEEAEQITAKYRRYLRSPIMDYPKVKIDLDNLISEQRKYSEEQKQATLAERAKHIEQIKKRFGWYDESNWTKLHNEYYRAKTILLPDYEYAARNGDAEKERAAFTKAAKRILELREMLPISHGADPYPVFWNEKQWR</sequence>
<evidence type="ECO:0000313" key="2">
    <source>
        <dbReference type="Proteomes" id="UP000231632"/>
    </source>
</evidence>
<accession>A0A1L8CRD0</accession>
<dbReference type="Proteomes" id="UP000231632">
    <property type="component" value="Unassembled WGS sequence"/>
</dbReference>
<comment type="caution">
    <text evidence="1">The sequence shown here is derived from an EMBL/GenBank/DDBJ whole genome shotgun (WGS) entry which is preliminary data.</text>
</comment>
<reference evidence="1 2" key="1">
    <citation type="journal article" date="2017" name="Arch. Microbiol.">
        <title>Mariprofundus micogutta sp. nov., a novel iron-oxidizing zetaproteobacterium isolated from a deep-sea hydrothermal field at the Bayonnaise knoll of the Izu-Ogasawara arc, and a description of Mariprofundales ord. nov. and Zetaproteobacteria classis nov.</title>
        <authorList>
            <person name="Makita H."/>
            <person name="Tanaka E."/>
            <person name="Mitsunobu S."/>
            <person name="Miyazaki M."/>
            <person name="Nunoura T."/>
            <person name="Uematsu K."/>
            <person name="Takaki Y."/>
            <person name="Nishi S."/>
            <person name="Shimamura S."/>
            <person name="Takai K."/>
        </authorList>
    </citation>
    <scope>NUCLEOTIDE SEQUENCE [LARGE SCALE GENOMIC DNA]</scope>
    <source>
        <strain evidence="1 2">ET2</strain>
    </source>
</reference>
<protein>
    <submittedName>
        <fullName evidence="1">Uncharacterized protein</fullName>
    </submittedName>
</protein>
<proteinExistence type="predicted"/>
<keyword evidence="2" id="KW-1185">Reference proteome</keyword>
<organism evidence="1 2">
    <name type="scientific">Mariprofundus micogutta</name>
    <dbReference type="NCBI Taxonomy" id="1921010"/>
    <lineage>
        <taxon>Bacteria</taxon>
        <taxon>Pseudomonadati</taxon>
        <taxon>Pseudomonadota</taxon>
        <taxon>Candidatius Mariprofundia</taxon>
        <taxon>Mariprofundales</taxon>
        <taxon>Mariprofundaceae</taxon>
        <taxon>Mariprofundus</taxon>
    </lineage>
</organism>
<dbReference type="AlphaFoldDB" id="A0A1L8CRD0"/>
<dbReference type="RefSeq" id="WP_072660778.1">
    <property type="nucleotide sequence ID" value="NZ_BDFD01000054.1"/>
</dbReference>
<name>A0A1L8CRD0_9PROT</name>
<dbReference type="EMBL" id="BDFD01000054">
    <property type="protein sequence ID" value="GAV21485.1"/>
    <property type="molecule type" value="Genomic_DNA"/>
</dbReference>